<feature type="transmembrane region" description="Helical" evidence="9">
    <location>
        <begin position="12"/>
        <end position="30"/>
    </location>
</feature>
<keyword evidence="5 9" id="KW-0472">Membrane</keyword>
<dbReference type="EMBL" id="LR899955">
    <property type="protein sequence ID" value="CAD7243471.1"/>
    <property type="molecule type" value="Genomic_DNA"/>
</dbReference>
<accession>A0A7R8XBW7</accession>
<dbReference type="EC" id="3.3.2.2" evidence="6"/>
<feature type="transmembrane region" description="Helical" evidence="9">
    <location>
        <begin position="118"/>
        <end position="137"/>
    </location>
</feature>
<dbReference type="PANTHER" id="PTHR31885:SF6">
    <property type="entry name" value="GH04784P"/>
    <property type="match status" value="1"/>
</dbReference>
<evidence type="ECO:0000256" key="1">
    <source>
        <dbReference type="ARBA" id="ARBA00004141"/>
    </source>
</evidence>
<keyword evidence="3 9" id="KW-0812">Transmembrane</keyword>
<comment type="catalytic activity">
    <reaction evidence="7">
        <text>a 1-O-(1Z-alkenyl)-sn-glycero-3-phosphoethanolamine + H2O = a 2,3-saturated aldehyde + sn-glycero-3-phosphoethanolamine</text>
        <dbReference type="Rhea" id="RHEA:16905"/>
        <dbReference type="ChEBI" id="CHEBI:15377"/>
        <dbReference type="ChEBI" id="CHEBI:73359"/>
        <dbReference type="ChEBI" id="CHEBI:77288"/>
        <dbReference type="ChEBI" id="CHEBI:143890"/>
        <dbReference type="EC" id="3.3.2.2"/>
    </reaction>
</comment>
<evidence type="ECO:0000313" key="11">
    <source>
        <dbReference type="Proteomes" id="UP000677054"/>
    </source>
</evidence>
<dbReference type="InterPro" id="IPR012506">
    <property type="entry name" value="TMEM86B-like"/>
</dbReference>
<evidence type="ECO:0000256" key="9">
    <source>
        <dbReference type="SAM" id="Phobius"/>
    </source>
</evidence>
<dbReference type="EMBL" id="CAJPEV010000438">
    <property type="protein sequence ID" value="CAG0885274.1"/>
    <property type="molecule type" value="Genomic_DNA"/>
</dbReference>
<dbReference type="Proteomes" id="UP000677054">
    <property type="component" value="Unassembled WGS sequence"/>
</dbReference>
<organism evidence="10">
    <name type="scientific">Darwinula stevensoni</name>
    <dbReference type="NCBI Taxonomy" id="69355"/>
    <lineage>
        <taxon>Eukaryota</taxon>
        <taxon>Metazoa</taxon>
        <taxon>Ecdysozoa</taxon>
        <taxon>Arthropoda</taxon>
        <taxon>Crustacea</taxon>
        <taxon>Oligostraca</taxon>
        <taxon>Ostracoda</taxon>
        <taxon>Podocopa</taxon>
        <taxon>Podocopida</taxon>
        <taxon>Darwinulocopina</taxon>
        <taxon>Darwinuloidea</taxon>
        <taxon>Darwinulidae</taxon>
        <taxon>Darwinula</taxon>
    </lineage>
</organism>
<comment type="similarity">
    <text evidence="2">Belongs to the TMEM86 family.</text>
</comment>
<evidence type="ECO:0000256" key="6">
    <source>
        <dbReference type="ARBA" id="ARBA00035673"/>
    </source>
</evidence>
<dbReference type="AlphaFoldDB" id="A0A7R8XBW7"/>
<comment type="catalytic activity">
    <reaction evidence="8">
        <text>a 1-O-(1Z-alkenyl)-sn-glycero-3-phosphocholine + H2O = a 2,3-saturated aldehyde + sn-glycerol 3-phosphocholine</text>
        <dbReference type="Rhea" id="RHEA:22544"/>
        <dbReference type="ChEBI" id="CHEBI:15377"/>
        <dbReference type="ChEBI" id="CHEBI:16870"/>
        <dbReference type="ChEBI" id="CHEBI:73359"/>
        <dbReference type="ChEBI" id="CHEBI:77287"/>
        <dbReference type="EC" id="3.3.2.2"/>
    </reaction>
</comment>
<evidence type="ECO:0000256" key="4">
    <source>
        <dbReference type="ARBA" id="ARBA00022989"/>
    </source>
</evidence>
<dbReference type="GO" id="GO:0016020">
    <property type="term" value="C:membrane"/>
    <property type="evidence" value="ECO:0007669"/>
    <property type="project" value="UniProtKB-SubCell"/>
</dbReference>
<protein>
    <recommendedName>
        <fullName evidence="6">lysoplasmalogenase</fullName>
        <ecNumber evidence="6">3.3.2.2</ecNumber>
    </recommendedName>
</protein>
<evidence type="ECO:0000256" key="7">
    <source>
        <dbReference type="ARBA" id="ARBA00049458"/>
    </source>
</evidence>
<dbReference type="Pfam" id="PF07947">
    <property type="entry name" value="YhhN"/>
    <property type="match status" value="1"/>
</dbReference>
<gene>
    <name evidence="10" type="ORF">DSTB1V02_LOCUS3392</name>
</gene>
<keyword evidence="11" id="KW-1185">Reference proteome</keyword>
<dbReference type="OrthoDB" id="2133758at2759"/>
<reference evidence="10" key="1">
    <citation type="submission" date="2020-11" db="EMBL/GenBank/DDBJ databases">
        <authorList>
            <person name="Tran Van P."/>
        </authorList>
    </citation>
    <scope>NUCLEOTIDE SEQUENCE</scope>
</reference>
<dbReference type="PANTHER" id="PTHR31885">
    <property type="entry name" value="GH04784P"/>
    <property type="match status" value="1"/>
</dbReference>
<proteinExistence type="inferred from homology"/>
<evidence type="ECO:0000313" key="10">
    <source>
        <dbReference type="EMBL" id="CAD7243471.1"/>
    </source>
</evidence>
<feature type="transmembrane region" description="Helical" evidence="9">
    <location>
        <begin position="67"/>
        <end position="85"/>
    </location>
</feature>
<dbReference type="GO" id="GO:0047408">
    <property type="term" value="F:alkenylglycerophosphocholine hydrolase activity"/>
    <property type="evidence" value="ECO:0007669"/>
    <property type="project" value="UniProtKB-EC"/>
</dbReference>
<evidence type="ECO:0000256" key="5">
    <source>
        <dbReference type="ARBA" id="ARBA00023136"/>
    </source>
</evidence>
<comment type="subcellular location">
    <subcellularLocation>
        <location evidence="1">Membrane</location>
        <topology evidence="1">Multi-pass membrane protein</topology>
    </subcellularLocation>
</comment>
<sequence length="250" mass="27766">MTNVATVVKSVGPKLVPFFKTVAIYFVVFIPDSSPSLYAVILKCMPIISLIFFILLHGMNLGEEYAYSRRILGGLMFSCIGDALLVYPQYFIQGMVAFAAAHVCYTSAFGFKPFNLSALIVVSIYAAIYLGLIFPYIYGPFKFMFPTYAFLLGGTVWRGISRVQFFEELWTWTKLSSCAGSILFLLSDSLIGINDFVFPVPYHQALIMTTYYAAQLGISLSVVDSRASVVDCKLLKGQSHPVKHSLLEAQ</sequence>
<evidence type="ECO:0000256" key="8">
    <source>
        <dbReference type="ARBA" id="ARBA00049560"/>
    </source>
</evidence>
<evidence type="ECO:0000256" key="3">
    <source>
        <dbReference type="ARBA" id="ARBA00022692"/>
    </source>
</evidence>
<name>A0A7R8XBW7_9CRUS</name>
<feature type="transmembrane region" description="Helical" evidence="9">
    <location>
        <begin position="36"/>
        <end position="55"/>
    </location>
</feature>
<keyword evidence="4 9" id="KW-1133">Transmembrane helix</keyword>
<evidence type="ECO:0000256" key="2">
    <source>
        <dbReference type="ARBA" id="ARBA00007375"/>
    </source>
</evidence>